<dbReference type="EMBL" id="BAABLW010000001">
    <property type="protein sequence ID" value="GAA4911348.1"/>
    <property type="molecule type" value="Genomic_DNA"/>
</dbReference>
<feature type="domain" description="ABC3 transporter permease C-terminal" evidence="7">
    <location>
        <begin position="58"/>
        <end position="173"/>
    </location>
</feature>
<feature type="transmembrane region" description="Helical" evidence="6">
    <location>
        <begin position="215"/>
        <end position="241"/>
    </location>
</feature>
<comment type="caution">
    <text evidence="8">The sequence shown here is derived from an EMBL/GenBank/DDBJ whole genome shotgun (WGS) entry which is preliminary data.</text>
</comment>
<feature type="transmembrane region" description="Helical" evidence="6">
    <location>
        <begin position="53"/>
        <end position="78"/>
    </location>
</feature>
<gene>
    <name evidence="8" type="ORF">GCM10025790_02150</name>
</gene>
<evidence type="ECO:0000259" key="7">
    <source>
        <dbReference type="Pfam" id="PF02687"/>
    </source>
</evidence>
<evidence type="ECO:0000256" key="6">
    <source>
        <dbReference type="SAM" id="Phobius"/>
    </source>
</evidence>
<feature type="transmembrane region" description="Helical" evidence="6">
    <location>
        <begin position="190"/>
        <end position="209"/>
    </location>
</feature>
<dbReference type="Pfam" id="PF02687">
    <property type="entry name" value="FtsX"/>
    <property type="match status" value="1"/>
</dbReference>
<protein>
    <recommendedName>
        <fullName evidence="7">ABC3 transporter permease C-terminal domain-containing protein</fullName>
    </recommendedName>
</protein>
<name>A0ABP9FPY2_9MICC</name>
<feature type="transmembrane region" description="Helical" evidence="6">
    <location>
        <begin position="149"/>
        <end position="169"/>
    </location>
</feature>
<evidence type="ECO:0000256" key="3">
    <source>
        <dbReference type="ARBA" id="ARBA00022692"/>
    </source>
</evidence>
<feature type="transmembrane region" description="Helical" evidence="6">
    <location>
        <begin position="402"/>
        <end position="420"/>
    </location>
</feature>
<proteinExistence type="predicted"/>
<feature type="transmembrane region" description="Helical" evidence="6">
    <location>
        <begin position="106"/>
        <end position="129"/>
    </location>
</feature>
<keyword evidence="4 6" id="KW-1133">Transmembrane helix</keyword>
<evidence type="ECO:0000256" key="5">
    <source>
        <dbReference type="ARBA" id="ARBA00023136"/>
    </source>
</evidence>
<keyword evidence="3 6" id="KW-0812">Transmembrane</keyword>
<evidence type="ECO:0000256" key="1">
    <source>
        <dbReference type="ARBA" id="ARBA00004651"/>
    </source>
</evidence>
<reference evidence="9" key="1">
    <citation type="journal article" date="2019" name="Int. J. Syst. Evol. Microbiol.">
        <title>The Global Catalogue of Microorganisms (GCM) 10K type strain sequencing project: providing services to taxonomists for standard genome sequencing and annotation.</title>
        <authorList>
            <consortium name="The Broad Institute Genomics Platform"/>
            <consortium name="The Broad Institute Genome Sequencing Center for Infectious Disease"/>
            <person name="Wu L."/>
            <person name="Ma J."/>
        </authorList>
    </citation>
    <scope>NUCLEOTIDE SEQUENCE [LARGE SCALE GENOMIC DNA]</scope>
    <source>
        <strain evidence="9">JCM 19129</strain>
    </source>
</reference>
<comment type="subcellular location">
    <subcellularLocation>
        <location evidence="1">Cell membrane</location>
        <topology evidence="1">Multi-pass membrane protein</topology>
    </subcellularLocation>
</comment>
<keyword evidence="5 6" id="KW-0472">Membrane</keyword>
<feature type="transmembrane region" description="Helical" evidence="6">
    <location>
        <begin position="372"/>
        <end position="396"/>
    </location>
</feature>
<feature type="transmembrane region" description="Helical" evidence="6">
    <location>
        <begin position="15"/>
        <end position="41"/>
    </location>
</feature>
<evidence type="ECO:0000256" key="2">
    <source>
        <dbReference type="ARBA" id="ARBA00022475"/>
    </source>
</evidence>
<evidence type="ECO:0000313" key="9">
    <source>
        <dbReference type="Proteomes" id="UP001500368"/>
    </source>
</evidence>
<sequence length="434" mass="45888">MIRLFLGKLFQEHSIWLLPVAAFTLTSGIAFMVIGGSMFFFTMENPEAEFYAILAALALVLLAVPMFSLMTSAARLMARRRDERLSSLRLIGASTAQLRRLAVAEAAVLALAGLLGGSLLYTALMPAVGLLPFGGSPMGVQGLWMGLDIWALSFLGLLAAATAAALLGMRRIQVTPLGVRTLQSPARVHWVRVVLAVLGVIAAQVLARLSGFGSVAMAVTVSLIAVAVPLVVVQVVGPWVLKVVTRRHLKKARSVERLIAARSVLESPQQMWKQIGGVSITTYVGVIAGCGLGIFAAGDGGVSTQEQILMADVQRGVWLTLAVAFLMAACSVGVNQTAQVLDRKHLYSSLTKMGMDVQQLQRIRTLSVMRSLGIVVTIALITAAVTAFPIIGIAVVTAPATVVTALVVLGLGMLAVYAGAQVTRPTMRRVAFAH</sequence>
<evidence type="ECO:0000313" key="8">
    <source>
        <dbReference type="EMBL" id="GAA4911348.1"/>
    </source>
</evidence>
<dbReference type="RefSeq" id="WP_345476280.1">
    <property type="nucleotide sequence ID" value="NZ_BAABLW010000001.1"/>
</dbReference>
<evidence type="ECO:0000256" key="4">
    <source>
        <dbReference type="ARBA" id="ARBA00022989"/>
    </source>
</evidence>
<dbReference type="InterPro" id="IPR003838">
    <property type="entry name" value="ABC3_permease_C"/>
</dbReference>
<keyword evidence="9" id="KW-1185">Reference proteome</keyword>
<feature type="transmembrane region" description="Helical" evidence="6">
    <location>
        <begin position="316"/>
        <end position="334"/>
    </location>
</feature>
<keyword evidence="2" id="KW-1003">Cell membrane</keyword>
<feature type="transmembrane region" description="Helical" evidence="6">
    <location>
        <begin position="275"/>
        <end position="296"/>
    </location>
</feature>
<organism evidence="8 9">
    <name type="scientific">Nesterenkonia rhizosphaerae</name>
    <dbReference type="NCBI Taxonomy" id="1348272"/>
    <lineage>
        <taxon>Bacteria</taxon>
        <taxon>Bacillati</taxon>
        <taxon>Actinomycetota</taxon>
        <taxon>Actinomycetes</taxon>
        <taxon>Micrococcales</taxon>
        <taxon>Micrococcaceae</taxon>
        <taxon>Nesterenkonia</taxon>
    </lineage>
</organism>
<dbReference type="Proteomes" id="UP001500368">
    <property type="component" value="Unassembled WGS sequence"/>
</dbReference>
<accession>A0ABP9FPY2</accession>